<dbReference type="Pfam" id="PF00440">
    <property type="entry name" value="TetR_N"/>
    <property type="match status" value="1"/>
</dbReference>
<evidence type="ECO:0000313" key="5">
    <source>
        <dbReference type="Proteomes" id="UP001409585"/>
    </source>
</evidence>
<dbReference type="InterPro" id="IPR050109">
    <property type="entry name" value="HTH-type_TetR-like_transc_reg"/>
</dbReference>
<accession>A0AAV3U6G5</accession>
<proteinExistence type="predicted"/>
<keyword evidence="1 2" id="KW-0238">DNA-binding</keyword>
<protein>
    <submittedName>
        <fullName evidence="4">TetR/AcrR family transcriptional regulator</fullName>
    </submittedName>
</protein>
<keyword evidence="5" id="KW-1185">Reference proteome</keyword>
<dbReference type="PRINTS" id="PR00455">
    <property type="entry name" value="HTHTETR"/>
</dbReference>
<feature type="domain" description="HTH tetR-type" evidence="3">
    <location>
        <begin position="10"/>
        <end position="70"/>
    </location>
</feature>
<dbReference type="EMBL" id="BAABLX010000029">
    <property type="protein sequence ID" value="GAA4951788.1"/>
    <property type="molecule type" value="Genomic_DNA"/>
</dbReference>
<dbReference type="InterPro" id="IPR041474">
    <property type="entry name" value="NicS_C"/>
</dbReference>
<dbReference type="AlphaFoldDB" id="A0AAV3U6G5"/>
<dbReference type="RefSeq" id="WP_345425565.1">
    <property type="nucleotide sequence ID" value="NZ_AP031496.1"/>
</dbReference>
<dbReference type="PANTHER" id="PTHR30328:SF54">
    <property type="entry name" value="HTH-TYPE TRANSCRIPTIONAL REPRESSOR SCO4008"/>
    <property type="match status" value="1"/>
</dbReference>
<dbReference type="SUPFAM" id="SSF46689">
    <property type="entry name" value="Homeodomain-like"/>
    <property type="match status" value="1"/>
</dbReference>
<evidence type="ECO:0000256" key="2">
    <source>
        <dbReference type="PROSITE-ProRule" id="PRU00335"/>
    </source>
</evidence>
<dbReference type="InterPro" id="IPR009057">
    <property type="entry name" value="Homeodomain-like_sf"/>
</dbReference>
<dbReference type="Gene3D" id="1.10.357.10">
    <property type="entry name" value="Tetracycline Repressor, domain 2"/>
    <property type="match status" value="1"/>
</dbReference>
<evidence type="ECO:0000259" key="3">
    <source>
        <dbReference type="PROSITE" id="PS50977"/>
    </source>
</evidence>
<gene>
    <name evidence="4" type="ORF">GCM10025791_35470</name>
</gene>
<dbReference type="InterPro" id="IPR001647">
    <property type="entry name" value="HTH_TetR"/>
</dbReference>
<dbReference type="PANTHER" id="PTHR30328">
    <property type="entry name" value="TRANSCRIPTIONAL REPRESSOR"/>
    <property type="match status" value="1"/>
</dbReference>
<evidence type="ECO:0000256" key="1">
    <source>
        <dbReference type="ARBA" id="ARBA00023125"/>
    </source>
</evidence>
<evidence type="ECO:0000313" key="4">
    <source>
        <dbReference type="EMBL" id="GAA4951788.1"/>
    </source>
</evidence>
<sequence>MSKSRHNSKVETIRQILLAARQEFSENGLDKANVQKIAERAGVTKQLVYHYYQSKEQLFSCVLDETSDNAMTAIIALELNHLPAKEALRVMIEHIFAIYENDPEMAALATEGIRFHDNHTTPRNQLVELGPTLTARMRSIIERGVQAGDFSDHLNPDLIFTTASIMVSGTYTNRYVIEALSGMDTRKADQLDTWKEFTINLIMSALTKPSPDQ</sequence>
<dbReference type="Proteomes" id="UP001409585">
    <property type="component" value="Unassembled WGS sequence"/>
</dbReference>
<dbReference type="PROSITE" id="PS50977">
    <property type="entry name" value="HTH_TETR_2"/>
    <property type="match status" value="1"/>
</dbReference>
<reference evidence="5" key="1">
    <citation type="journal article" date="2019" name="Int. J. Syst. Evol. Microbiol.">
        <title>The Global Catalogue of Microorganisms (GCM) 10K type strain sequencing project: providing services to taxonomists for standard genome sequencing and annotation.</title>
        <authorList>
            <consortium name="The Broad Institute Genomics Platform"/>
            <consortium name="The Broad Institute Genome Sequencing Center for Infectious Disease"/>
            <person name="Wu L."/>
            <person name="Ma J."/>
        </authorList>
    </citation>
    <scope>NUCLEOTIDE SEQUENCE [LARGE SCALE GENOMIC DNA]</scope>
    <source>
        <strain evidence="5">JCM 19134</strain>
    </source>
</reference>
<comment type="caution">
    <text evidence="4">The sequence shown here is derived from an EMBL/GenBank/DDBJ whole genome shotgun (WGS) entry which is preliminary data.</text>
</comment>
<dbReference type="InterPro" id="IPR036271">
    <property type="entry name" value="Tet_transcr_reg_TetR-rel_C_sf"/>
</dbReference>
<name>A0AAV3U6G5_9ALTE</name>
<dbReference type="Pfam" id="PF17938">
    <property type="entry name" value="TetR_C_29"/>
    <property type="match status" value="1"/>
</dbReference>
<dbReference type="GO" id="GO:0003677">
    <property type="term" value="F:DNA binding"/>
    <property type="evidence" value="ECO:0007669"/>
    <property type="project" value="UniProtKB-UniRule"/>
</dbReference>
<feature type="DNA-binding region" description="H-T-H motif" evidence="2">
    <location>
        <begin position="33"/>
        <end position="52"/>
    </location>
</feature>
<organism evidence="4 5">
    <name type="scientific">Halioxenophilus aromaticivorans</name>
    <dbReference type="NCBI Taxonomy" id="1306992"/>
    <lineage>
        <taxon>Bacteria</taxon>
        <taxon>Pseudomonadati</taxon>
        <taxon>Pseudomonadota</taxon>
        <taxon>Gammaproteobacteria</taxon>
        <taxon>Alteromonadales</taxon>
        <taxon>Alteromonadaceae</taxon>
        <taxon>Halioxenophilus</taxon>
    </lineage>
</organism>
<dbReference type="SUPFAM" id="SSF48498">
    <property type="entry name" value="Tetracyclin repressor-like, C-terminal domain"/>
    <property type="match status" value="1"/>
</dbReference>